<evidence type="ECO:0000313" key="1">
    <source>
        <dbReference type="EMBL" id="KAK1390728.1"/>
    </source>
</evidence>
<reference evidence="1" key="2">
    <citation type="submission" date="2023-05" db="EMBL/GenBank/DDBJ databases">
        <authorList>
            <person name="Schelkunov M.I."/>
        </authorList>
    </citation>
    <scope>NUCLEOTIDE SEQUENCE</scope>
    <source>
        <strain evidence="1">Hsosn_3</strain>
        <tissue evidence="1">Leaf</tissue>
    </source>
</reference>
<evidence type="ECO:0000313" key="2">
    <source>
        <dbReference type="Proteomes" id="UP001237642"/>
    </source>
</evidence>
<proteinExistence type="predicted"/>
<reference evidence="1" key="1">
    <citation type="submission" date="2023-02" db="EMBL/GenBank/DDBJ databases">
        <title>Genome of toxic invasive species Heracleum sosnowskyi carries increased number of genes despite the absence of recent whole-genome duplications.</title>
        <authorList>
            <person name="Schelkunov M."/>
            <person name="Shtratnikova V."/>
            <person name="Makarenko M."/>
            <person name="Klepikova A."/>
            <person name="Omelchenko D."/>
            <person name="Novikova G."/>
            <person name="Obukhova E."/>
            <person name="Bogdanov V."/>
            <person name="Penin A."/>
            <person name="Logacheva M."/>
        </authorList>
    </citation>
    <scope>NUCLEOTIDE SEQUENCE</scope>
    <source>
        <strain evidence="1">Hsosn_3</strain>
        <tissue evidence="1">Leaf</tissue>
    </source>
</reference>
<dbReference type="EMBL" id="JAUIZM010000004">
    <property type="protein sequence ID" value="KAK1390728.1"/>
    <property type="molecule type" value="Genomic_DNA"/>
</dbReference>
<protein>
    <submittedName>
        <fullName evidence="1">F-box domain-containing protein</fullName>
    </submittedName>
</protein>
<accession>A0AAD8IT59</accession>
<dbReference type="PANTHER" id="PTHR32278">
    <property type="entry name" value="F-BOX DOMAIN-CONTAINING PROTEIN"/>
    <property type="match status" value="1"/>
</dbReference>
<dbReference type="Proteomes" id="UP001237642">
    <property type="component" value="Unassembled WGS sequence"/>
</dbReference>
<name>A0AAD8IT59_9APIA</name>
<dbReference type="InterPro" id="IPR025886">
    <property type="entry name" value="PP2-like"/>
</dbReference>
<organism evidence="1 2">
    <name type="scientific">Heracleum sosnowskyi</name>
    <dbReference type="NCBI Taxonomy" id="360622"/>
    <lineage>
        <taxon>Eukaryota</taxon>
        <taxon>Viridiplantae</taxon>
        <taxon>Streptophyta</taxon>
        <taxon>Embryophyta</taxon>
        <taxon>Tracheophyta</taxon>
        <taxon>Spermatophyta</taxon>
        <taxon>Magnoliopsida</taxon>
        <taxon>eudicotyledons</taxon>
        <taxon>Gunneridae</taxon>
        <taxon>Pentapetalae</taxon>
        <taxon>asterids</taxon>
        <taxon>campanulids</taxon>
        <taxon>Apiales</taxon>
        <taxon>Apiaceae</taxon>
        <taxon>Apioideae</taxon>
        <taxon>apioid superclade</taxon>
        <taxon>Tordylieae</taxon>
        <taxon>Tordyliinae</taxon>
        <taxon>Heracleum</taxon>
    </lineage>
</organism>
<dbReference type="PANTHER" id="PTHR32278:SF111">
    <property type="entry name" value="F-BOX PROTEIN PP2-B12-RELATED"/>
    <property type="match status" value="1"/>
</dbReference>
<sequence>MEEQKKVGLVSQELIMSKNKHADASPWDACNNVSCDFKAVGDDDDDEVWDKFLPSDYREILARGVDSRRVVSKKHAFTLLSDSPFLLDNGILSFMLNEEGEKCYMLSARELSIAWKDTRYFWRWTSLPESRFSEVAELQVLA</sequence>
<dbReference type="AlphaFoldDB" id="A0AAD8IT59"/>
<keyword evidence="2" id="KW-1185">Reference proteome</keyword>
<dbReference type="Pfam" id="PF14299">
    <property type="entry name" value="PP2"/>
    <property type="match status" value="1"/>
</dbReference>
<gene>
    <name evidence="1" type="ORF">POM88_018906</name>
</gene>
<comment type="caution">
    <text evidence="1">The sequence shown here is derived from an EMBL/GenBank/DDBJ whole genome shotgun (WGS) entry which is preliminary data.</text>
</comment>